<dbReference type="InterPro" id="IPR033120">
    <property type="entry name" value="HOTDOG_ACOT"/>
</dbReference>
<dbReference type="PROSITE" id="PS51770">
    <property type="entry name" value="HOTDOG_ACOT"/>
    <property type="match status" value="1"/>
</dbReference>
<accession>A0A4R1MIJ1</accession>
<dbReference type="RefSeq" id="WP_132282888.1">
    <property type="nucleotide sequence ID" value="NZ_SMGQ01000014.1"/>
</dbReference>
<dbReference type="Gene3D" id="3.10.129.10">
    <property type="entry name" value="Hotdog Thioesterase"/>
    <property type="match status" value="1"/>
</dbReference>
<gene>
    <name evidence="5" type="ORF">EDC19_2191</name>
</gene>
<evidence type="ECO:0000313" key="5">
    <source>
        <dbReference type="EMBL" id="TCK92456.1"/>
    </source>
</evidence>
<dbReference type="PANTHER" id="PTHR11049">
    <property type="entry name" value="ACYL COENZYME A THIOESTER HYDROLASE"/>
    <property type="match status" value="1"/>
</dbReference>
<dbReference type="Proteomes" id="UP000294545">
    <property type="component" value="Unassembled WGS sequence"/>
</dbReference>
<evidence type="ECO:0000256" key="1">
    <source>
        <dbReference type="ARBA" id="ARBA00010458"/>
    </source>
</evidence>
<dbReference type="SUPFAM" id="SSF54637">
    <property type="entry name" value="Thioesterase/thiol ester dehydrase-isomerase"/>
    <property type="match status" value="1"/>
</dbReference>
<dbReference type="InterPro" id="IPR029069">
    <property type="entry name" value="HotDog_dom_sf"/>
</dbReference>
<feature type="domain" description="HotDog ACOT-type" evidence="4">
    <location>
        <begin position="7"/>
        <end position="123"/>
    </location>
</feature>
<dbReference type="InterPro" id="IPR040170">
    <property type="entry name" value="Cytosol_ACT"/>
</dbReference>
<dbReference type="GO" id="GO:0052816">
    <property type="term" value="F:long-chain fatty acyl-CoA hydrolase activity"/>
    <property type="evidence" value="ECO:0007669"/>
    <property type="project" value="TreeGrafter"/>
</dbReference>
<keyword evidence="2 3" id="KW-0378">Hydrolase</keyword>
<evidence type="ECO:0000313" key="6">
    <source>
        <dbReference type="Proteomes" id="UP000294545"/>
    </source>
</evidence>
<dbReference type="GO" id="GO:0005737">
    <property type="term" value="C:cytoplasm"/>
    <property type="evidence" value="ECO:0007669"/>
    <property type="project" value="TreeGrafter"/>
</dbReference>
<name>A0A4R1MIJ1_9FIRM</name>
<dbReference type="Pfam" id="PF03061">
    <property type="entry name" value="4HBT"/>
    <property type="match status" value="1"/>
</dbReference>
<dbReference type="InterPro" id="IPR006683">
    <property type="entry name" value="Thioestr_dom"/>
</dbReference>
<sequence length="162" mass="18669">MHKKNVKDSKTIISILVTPEKSNNHGTMHGGEIMRLMDETAYVVAKKHCSCDVSIVTARVDELEFFKPIHIEDVVTVLGEIVFVGKSSMEVYVKVKVDHLSCGARETNMALSAYFTMVAKDDEGNRYEVPRLMLHTKEEKEKYELGKKRYLKYKEKRKRREG</sequence>
<dbReference type="OrthoDB" id="9791628at2"/>
<evidence type="ECO:0000259" key="4">
    <source>
        <dbReference type="PROSITE" id="PS51770"/>
    </source>
</evidence>
<comment type="caution">
    <text evidence="5">The sequence shown here is derived from an EMBL/GenBank/DDBJ whole genome shotgun (WGS) entry which is preliminary data.</text>
</comment>
<dbReference type="EMBL" id="SMGQ01000014">
    <property type="protein sequence ID" value="TCK92456.1"/>
    <property type="molecule type" value="Genomic_DNA"/>
</dbReference>
<dbReference type="GO" id="GO:0006637">
    <property type="term" value="P:acyl-CoA metabolic process"/>
    <property type="evidence" value="ECO:0007669"/>
    <property type="project" value="TreeGrafter"/>
</dbReference>
<keyword evidence="6" id="KW-1185">Reference proteome</keyword>
<dbReference type="AlphaFoldDB" id="A0A4R1MIJ1"/>
<protein>
    <submittedName>
        <fullName evidence="5">Uncharacterized protein (TIGR00369 family)</fullName>
    </submittedName>
</protein>
<reference evidence="5 6" key="1">
    <citation type="submission" date="2019-03" db="EMBL/GenBank/DDBJ databases">
        <title>Genomic Encyclopedia of Type Strains, Phase IV (KMG-IV): sequencing the most valuable type-strain genomes for metagenomic binning, comparative biology and taxonomic classification.</title>
        <authorList>
            <person name="Goeker M."/>
        </authorList>
    </citation>
    <scope>NUCLEOTIDE SEQUENCE [LARGE SCALE GENOMIC DNA]</scope>
    <source>
        <strain evidence="5 6">DSM 24176</strain>
    </source>
</reference>
<organism evidence="5 6">
    <name type="scientific">Natranaerovirga hydrolytica</name>
    <dbReference type="NCBI Taxonomy" id="680378"/>
    <lineage>
        <taxon>Bacteria</taxon>
        <taxon>Bacillati</taxon>
        <taxon>Bacillota</taxon>
        <taxon>Clostridia</taxon>
        <taxon>Lachnospirales</taxon>
        <taxon>Natranaerovirgaceae</taxon>
        <taxon>Natranaerovirga</taxon>
    </lineage>
</organism>
<evidence type="ECO:0000256" key="2">
    <source>
        <dbReference type="ARBA" id="ARBA00022801"/>
    </source>
</evidence>
<dbReference type="CDD" id="cd03442">
    <property type="entry name" value="BFIT_BACH"/>
    <property type="match status" value="1"/>
</dbReference>
<proteinExistence type="inferred from homology"/>
<evidence type="ECO:0000256" key="3">
    <source>
        <dbReference type="PROSITE-ProRule" id="PRU01106"/>
    </source>
</evidence>
<comment type="similarity">
    <text evidence="1">Belongs to the acyl coenzyme A hydrolase family.</text>
</comment>